<evidence type="ECO:0000313" key="1">
    <source>
        <dbReference type="EMBL" id="WIC39608.1"/>
    </source>
</evidence>
<dbReference type="EMBL" id="OQ749652">
    <property type="protein sequence ID" value="WIC39608.1"/>
    <property type="molecule type" value="Genomic_DNA"/>
</dbReference>
<reference evidence="1" key="1">
    <citation type="submission" date="2023-04" db="EMBL/GenBank/DDBJ databases">
        <title>Bacteriophage Phass-1 Discovered in the Human Gut Virome - the Founding Member of the Proposed New Family Phassviridae.</title>
        <authorList>
            <person name="Tikunov A.Y."/>
            <person name="Morozova V.V."/>
            <person name="Chechushkov A.V."/>
            <person name="Tikunova N.V."/>
        </authorList>
    </citation>
    <scope>NUCLEOTIDE SEQUENCE</scope>
</reference>
<organism evidence="1 2">
    <name type="scientific">Phage Phass-1</name>
    <dbReference type="NCBI Taxonomy" id="3043662"/>
    <lineage>
        <taxon>Viruses</taxon>
        <taxon>Duplodnaviria</taxon>
        <taxon>Heunggongvirae</taxon>
        <taxon>Uroviricota</taxon>
        <taxon>Caudoviricetes</taxon>
        <taxon>Caudoviricetes code 15 clade</taxon>
    </lineage>
</organism>
<accession>A0AAF0RTF5</accession>
<proteinExistence type="predicted"/>
<dbReference type="Proteomes" id="UP001237988">
    <property type="component" value="Segment"/>
</dbReference>
<protein>
    <submittedName>
        <fullName evidence="1">Uncharacterized protein</fullName>
    </submittedName>
</protein>
<sequence length="95" mass="11500">MAKQFKFGPDAWKYNNTRLTNQIFKLLPMYENEEDWQAQRHTVVDELYGYNKMFEDNPHFMVLIAKLMALDYAEDKMIFRKRIFEAISELKSIQI</sequence>
<evidence type="ECO:0000313" key="2">
    <source>
        <dbReference type="Proteomes" id="UP001237988"/>
    </source>
</evidence>
<name>A0AAF0RTF5_9CAUD</name>